<evidence type="ECO:0000313" key="3">
    <source>
        <dbReference type="Proteomes" id="UP001054821"/>
    </source>
</evidence>
<feature type="region of interest" description="Disordered" evidence="1">
    <location>
        <begin position="1"/>
        <end position="46"/>
    </location>
</feature>
<feature type="compositionally biased region" description="Polar residues" evidence="1">
    <location>
        <begin position="37"/>
        <end position="46"/>
    </location>
</feature>
<keyword evidence="3" id="KW-1185">Reference proteome</keyword>
<evidence type="ECO:0000313" key="2">
    <source>
        <dbReference type="EMBL" id="KAI5352135.1"/>
    </source>
</evidence>
<dbReference type="Proteomes" id="UP001054821">
    <property type="component" value="Chromosome 1"/>
</dbReference>
<accession>A0AAD4ZQ05</accession>
<dbReference type="EMBL" id="JAJFAZ020000001">
    <property type="protein sequence ID" value="KAI5352135.1"/>
    <property type="molecule type" value="Genomic_DNA"/>
</dbReference>
<reference evidence="2 3" key="1">
    <citation type="journal article" date="2022" name="G3 (Bethesda)">
        <title>Whole-genome sequence and methylome profiling of the almond [Prunus dulcis (Mill.) D.A. Webb] cultivar 'Nonpareil'.</title>
        <authorList>
            <person name="D'Amico-Willman K.M."/>
            <person name="Ouma W.Z."/>
            <person name="Meulia T."/>
            <person name="Sideli G.M."/>
            <person name="Gradziel T.M."/>
            <person name="Fresnedo-Ramirez J."/>
        </authorList>
    </citation>
    <scope>NUCLEOTIDE SEQUENCE [LARGE SCALE GENOMIC DNA]</scope>
    <source>
        <strain evidence="2">Clone GOH B32 T37-40</strain>
    </source>
</reference>
<sequence length="84" mass="9614">MTQMTQAPGMLSRDQPPRGSSKLEQWQQMPTEPGDPNSVQSKTTDVSEYIRQGRLNKRLLKGQPRHYVINTDVVSNYNVKQLDL</sequence>
<dbReference type="AlphaFoldDB" id="A0AAD4ZQ05"/>
<gene>
    <name evidence="2" type="ORF">L3X38_005026</name>
</gene>
<name>A0AAD4ZQ05_PRUDU</name>
<protein>
    <submittedName>
        <fullName evidence="2">Uncharacterized protein</fullName>
    </submittedName>
</protein>
<comment type="caution">
    <text evidence="2">The sequence shown here is derived from an EMBL/GenBank/DDBJ whole genome shotgun (WGS) entry which is preliminary data.</text>
</comment>
<proteinExistence type="predicted"/>
<evidence type="ECO:0000256" key="1">
    <source>
        <dbReference type="SAM" id="MobiDB-lite"/>
    </source>
</evidence>
<organism evidence="2 3">
    <name type="scientific">Prunus dulcis</name>
    <name type="common">Almond</name>
    <name type="synonym">Amygdalus dulcis</name>
    <dbReference type="NCBI Taxonomy" id="3755"/>
    <lineage>
        <taxon>Eukaryota</taxon>
        <taxon>Viridiplantae</taxon>
        <taxon>Streptophyta</taxon>
        <taxon>Embryophyta</taxon>
        <taxon>Tracheophyta</taxon>
        <taxon>Spermatophyta</taxon>
        <taxon>Magnoliopsida</taxon>
        <taxon>eudicotyledons</taxon>
        <taxon>Gunneridae</taxon>
        <taxon>Pentapetalae</taxon>
        <taxon>rosids</taxon>
        <taxon>fabids</taxon>
        <taxon>Rosales</taxon>
        <taxon>Rosaceae</taxon>
        <taxon>Amygdaloideae</taxon>
        <taxon>Amygdaleae</taxon>
        <taxon>Prunus</taxon>
    </lineage>
</organism>